<keyword evidence="1" id="KW-0488">Methylation</keyword>
<evidence type="ECO:0000256" key="2">
    <source>
        <dbReference type="SAM" id="Phobius"/>
    </source>
</evidence>
<dbReference type="Gene3D" id="3.30.700.10">
    <property type="entry name" value="Glycoprotein, Type 4 Pilin"/>
    <property type="match status" value="1"/>
</dbReference>
<evidence type="ECO:0000256" key="1">
    <source>
        <dbReference type="ARBA" id="ARBA00022481"/>
    </source>
</evidence>
<dbReference type="AlphaFoldDB" id="A0AAE9ZV99"/>
<organism evidence="3 4">
    <name type="scientific">Synoicihabitans lomoniglobus</name>
    <dbReference type="NCBI Taxonomy" id="2909285"/>
    <lineage>
        <taxon>Bacteria</taxon>
        <taxon>Pseudomonadati</taxon>
        <taxon>Verrucomicrobiota</taxon>
        <taxon>Opitutia</taxon>
        <taxon>Opitutales</taxon>
        <taxon>Opitutaceae</taxon>
        <taxon>Synoicihabitans</taxon>
    </lineage>
</organism>
<reference evidence="3" key="1">
    <citation type="submission" date="2023-03" db="EMBL/GenBank/DDBJ databases">
        <title>Lomoglobus Profundus gen. nov., sp. nov., a novel member of the phylum Verrucomicrobia, isolated from deep-marine sediment of South China Sea.</title>
        <authorList>
            <person name="Ahmad T."/>
            <person name="Ishaq S.E."/>
            <person name="Wang F."/>
        </authorList>
    </citation>
    <scope>NUCLEOTIDE SEQUENCE</scope>
    <source>
        <strain evidence="3">LMO-M01</strain>
    </source>
</reference>
<keyword evidence="2" id="KW-0472">Membrane</keyword>
<sequence length="163" mass="17549">MKIALSLRLSSHRSSVAAFSLLEVMIAVMFIGLFISIGIPAFARVRENSVNAAAASTLLVFGDAFESYARTNGDWPDDVPVGVVPPEMQGRINRVQWETPAPGGGVWDWECDRASGRVGIAIVGSLLALDEMVAIDALIDDGNLAKGHFRRLPSGKPMWLLAE</sequence>
<name>A0AAE9ZV99_9BACT</name>
<evidence type="ECO:0000313" key="4">
    <source>
        <dbReference type="Proteomes" id="UP001218638"/>
    </source>
</evidence>
<protein>
    <submittedName>
        <fullName evidence="3">Type II secretion system protein</fullName>
    </submittedName>
</protein>
<keyword evidence="2" id="KW-1133">Transmembrane helix</keyword>
<dbReference type="GO" id="GO:0015628">
    <property type="term" value="P:protein secretion by the type II secretion system"/>
    <property type="evidence" value="ECO:0007669"/>
    <property type="project" value="InterPro"/>
</dbReference>
<dbReference type="GO" id="GO:0015627">
    <property type="term" value="C:type II protein secretion system complex"/>
    <property type="evidence" value="ECO:0007669"/>
    <property type="project" value="InterPro"/>
</dbReference>
<dbReference type="InterPro" id="IPR000983">
    <property type="entry name" value="Bac_GSPG_pilin"/>
</dbReference>
<feature type="transmembrane region" description="Helical" evidence="2">
    <location>
        <begin position="21"/>
        <end position="43"/>
    </location>
</feature>
<evidence type="ECO:0000313" key="3">
    <source>
        <dbReference type="EMBL" id="WED64771.1"/>
    </source>
</evidence>
<dbReference type="PRINTS" id="PR00813">
    <property type="entry name" value="BCTERIALGSPG"/>
</dbReference>
<dbReference type="InterPro" id="IPR045584">
    <property type="entry name" value="Pilin-like"/>
</dbReference>
<keyword evidence="4" id="KW-1185">Reference proteome</keyword>
<gene>
    <name evidence="3" type="ORF">PXH66_20700</name>
</gene>
<accession>A0AAE9ZV99</accession>
<proteinExistence type="predicted"/>
<dbReference type="KEGG" id="slom:PXH66_20700"/>
<keyword evidence="2" id="KW-0812">Transmembrane</keyword>
<dbReference type="RefSeq" id="WP_330931966.1">
    <property type="nucleotide sequence ID" value="NZ_CP119075.1"/>
</dbReference>
<dbReference type="EMBL" id="CP119075">
    <property type="protein sequence ID" value="WED64771.1"/>
    <property type="molecule type" value="Genomic_DNA"/>
</dbReference>
<dbReference type="SUPFAM" id="SSF54523">
    <property type="entry name" value="Pili subunits"/>
    <property type="match status" value="1"/>
</dbReference>
<dbReference type="Proteomes" id="UP001218638">
    <property type="component" value="Chromosome"/>
</dbReference>